<keyword evidence="4" id="KW-1185">Reference proteome</keyword>
<evidence type="ECO:0000256" key="1">
    <source>
        <dbReference type="SAM" id="Phobius"/>
    </source>
</evidence>
<evidence type="ECO:0000313" key="4">
    <source>
        <dbReference type="Proteomes" id="UP000186922"/>
    </source>
</evidence>
<evidence type="ECO:0000313" key="3">
    <source>
        <dbReference type="EMBL" id="GAU87434.1"/>
    </source>
</evidence>
<keyword evidence="2" id="KW-0732">Signal</keyword>
<dbReference type="AlphaFoldDB" id="A0A1D1UC90"/>
<sequence length="150" mass="16890">MARKLALIFVGLLALSANMPVEGNLVAIMQSMTPFILPFVAPMIEGLQDMVNNNHHTNKALNADHVSAKIAEYAKEFFETMEHKGDKDNDAMELENLYLKFAVGALAVILLLGIFVFAYMVHYLFNKAQRERLHNQDLIIAMRDIKPETA</sequence>
<evidence type="ECO:0000256" key="2">
    <source>
        <dbReference type="SAM" id="SignalP"/>
    </source>
</evidence>
<protein>
    <submittedName>
        <fullName evidence="3">Uncharacterized protein</fullName>
    </submittedName>
</protein>
<keyword evidence="1" id="KW-0812">Transmembrane</keyword>
<organism evidence="3 4">
    <name type="scientific">Ramazzottius varieornatus</name>
    <name type="common">Water bear</name>
    <name type="synonym">Tardigrade</name>
    <dbReference type="NCBI Taxonomy" id="947166"/>
    <lineage>
        <taxon>Eukaryota</taxon>
        <taxon>Metazoa</taxon>
        <taxon>Ecdysozoa</taxon>
        <taxon>Tardigrada</taxon>
        <taxon>Eutardigrada</taxon>
        <taxon>Parachela</taxon>
        <taxon>Hypsibioidea</taxon>
        <taxon>Ramazzottiidae</taxon>
        <taxon>Ramazzottius</taxon>
    </lineage>
</organism>
<feature type="transmembrane region" description="Helical" evidence="1">
    <location>
        <begin position="101"/>
        <end position="125"/>
    </location>
</feature>
<name>A0A1D1UC90_RAMVA</name>
<dbReference type="EMBL" id="BDGG01000001">
    <property type="protein sequence ID" value="GAU87434.1"/>
    <property type="molecule type" value="Genomic_DNA"/>
</dbReference>
<accession>A0A1D1UC90</accession>
<comment type="caution">
    <text evidence="3">The sequence shown here is derived from an EMBL/GenBank/DDBJ whole genome shotgun (WGS) entry which is preliminary data.</text>
</comment>
<keyword evidence="1" id="KW-0472">Membrane</keyword>
<feature type="chain" id="PRO_5008897144" evidence="2">
    <location>
        <begin position="24"/>
        <end position="150"/>
    </location>
</feature>
<keyword evidence="1" id="KW-1133">Transmembrane helix</keyword>
<feature type="signal peptide" evidence="2">
    <location>
        <begin position="1"/>
        <end position="23"/>
    </location>
</feature>
<reference evidence="3 4" key="1">
    <citation type="journal article" date="2016" name="Nat. Commun.">
        <title>Extremotolerant tardigrade genome and improved radiotolerance of human cultured cells by tardigrade-unique protein.</title>
        <authorList>
            <person name="Hashimoto T."/>
            <person name="Horikawa D.D."/>
            <person name="Saito Y."/>
            <person name="Kuwahara H."/>
            <person name="Kozuka-Hata H."/>
            <person name="Shin-I T."/>
            <person name="Minakuchi Y."/>
            <person name="Ohishi K."/>
            <person name="Motoyama A."/>
            <person name="Aizu T."/>
            <person name="Enomoto A."/>
            <person name="Kondo K."/>
            <person name="Tanaka S."/>
            <person name="Hara Y."/>
            <person name="Koshikawa S."/>
            <person name="Sagara H."/>
            <person name="Miura T."/>
            <person name="Yokobori S."/>
            <person name="Miyagawa K."/>
            <person name="Suzuki Y."/>
            <person name="Kubo T."/>
            <person name="Oyama M."/>
            <person name="Kohara Y."/>
            <person name="Fujiyama A."/>
            <person name="Arakawa K."/>
            <person name="Katayama T."/>
            <person name="Toyoda A."/>
            <person name="Kunieda T."/>
        </authorList>
    </citation>
    <scope>NUCLEOTIDE SEQUENCE [LARGE SCALE GENOMIC DNA]</scope>
    <source>
        <strain evidence="3 4">YOKOZUNA-1</strain>
    </source>
</reference>
<dbReference type="Proteomes" id="UP000186922">
    <property type="component" value="Unassembled WGS sequence"/>
</dbReference>
<proteinExistence type="predicted"/>
<gene>
    <name evidence="3" type="primary">RvY_00273-1</name>
    <name evidence="3" type="synonym">RvY_00273.1</name>
    <name evidence="3" type="ORF">RvY_00273</name>
</gene>